<organism evidence="1 2">
    <name type="scientific">Candidatus Epulonipiscium fishelsonii</name>
    <dbReference type="NCBI Taxonomy" id="77094"/>
    <lineage>
        <taxon>Bacteria</taxon>
        <taxon>Bacillati</taxon>
        <taxon>Bacillota</taxon>
        <taxon>Clostridia</taxon>
        <taxon>Lachnospirales</taxon>
        <taxon>Lachnospiraceae</taxon>
        <taxon>Candidatus Epulonipiscium</taxon>
    </lineage>
</organism>
<evidence type="ECO:0000313" key="1">
    <source>
        <dbReference type="EMBL" id="ONI41232.1"/>
    </source>
</evidence>
<keyword evidence="2" id="KW-1185">Reference proteome</keyword>
<name>A0ACC8XE50_9FIRM</name>
<dbReference type="Proteomes" id="UP000188605">
    <property type="component" value="Unassembled WGS sequence"/>
</dbReference>
<dbReference type="EMBL" id="LJDB01000040">
    <property type="protein sequence ID" value="ONI41232.1"/>
    <property type="molecule type" value="Genomic_DNA"/>
</dbReference>
<comment type="caution">
    <text evidence="1">The sequence shown here is derived from an EMBL/GenBank/DDBJ whole genome shotgun (WGS) entry which is preliminary data.</text>
</comment>
<protein>
    <submittedName>
        <fullName evidence="1">Uncharacterized protein</fullName>
    </submittedName>
</protein>
<evidence type="ECO:0000313" key="2">
    <source>
        <dbReference type="Proteomes" id="UP000188605"/>
    </source>
</evidence>
<accession>A0ACC8XE50</accession>
<gene>
    <name evidence="1" type="ORF">AN396_03860</name>
</gene>
<reference evidence="1" key="1">
    <citation type="submission" date="2016-08" db="EMBL/GenBank/DDBJ databases">
        <authorList>
            <person name="Ngugi D.K."/>
            <person name="Miyake S."/>
            <person name="Stingl U."/>
        </authorList>
    </citation>
    <scope>NUCLEOTIDE SEQUENCE</scope>
    <source>
        <strain evidence="1">SCG-B11WGA-EpuloA1</strain>
    </source>
</reference>
<sequence length="88" mass="9891">MATTKKITPDNKWRLLLWMLAGLTFGNFIGEICRPISFLSFLSYGQSFGIATPVELNLGFLLVSFKFQLHITLTGIMGMALGVMIYKR</sequence>
<proteinExistence type="predicted"/>